<name>A0A811T921_9EURY</name>
<proteinExistence type="predicted"/>
<reference evidence="1" key="1">
    <citation type="submission" date="2020-10" db="EMBL/GenBank/DDBJ databases">
        <authorList>
            <person name="Hahn C.J."/>
            <person name="Laso-Perez R."/>
            <person name="Vulcano F."/>
            <person name="Vaziourakis K.-M."/>
            <person name="Stokke R."/>
            <person name="Steen I.H."/>
            <person name="Teske A."/>
            <person name="Boetius A."/>
            <person name="Liebeke M."/>
            <person name="Amann R."/>
            <person name="Knittel K."/>
        </authorList>
    </citation>
    <scope>NUCLEOTIDE SEQUENCE</scope>
    <source>
        <strain evidence="1">Gfbio:e3339647-f889-4370-9287-4fb5cb688e4c:AG392D22_GoMArc1</strain>
    </source>
</reference>
<evidence type="ECO:0000313" key="2">
    <source>
        <dbReference type="Proteomes" id="UP000634805"/>
    </source>
</evidence>
<comment type="caution">
    <text evidence="1">The sequence shown here is derived from an EMBL/GenBank/DDBJ whole genome shotgun (WGS) entry which is preliminary data.</text>
</comment>
<dbReference type="EMBL" id="CAJHIS010000003">
    <property type="protein sequence ID" value="CAD6491959.1"/>
    <property type="molecule type" value="Genomic_DNA"/>
</dbReference>
<evidence type="ECO:0000313" key="1">
    <source>
        <dbReference type="EMBL" id="CAD6491959.1"/>
    </source>
</evidence>
<gene>
    <name evidence="1" type="ORF">EMLJLAPB_00204</name>
</gene>
<protein>
    <submittedName>
        <fullName evidence="1">Uncharacterized protein</fullName>
    </submittedName>
</protein>
<sequence length="43" mass="5080">MIKVKLTYQHLNWPLLQQTSGSKGVWAIIIFMSMKLLINENQY</sequence>
<accession>A0A811T921</accession>
<organism evidence="1 2">
    <name type="scientific">Candidatus Argoarchaeum ethanivorans</name>
    <dbReference type="NCBI Taxonomy" id="2608793"/>
    <lineage>
        <taxon>Archaea</taxon>
        <taxon>Methanobacteriati</taxon>
        <taxon>Methanobacteriota</taxon>
        <taxon>Stenosarchaea group</taxon>
        <taxon>Methanomicrobia</taxon>
        <taxon>Methanosarcinales</taxon>
        <taxon>Methanosarcinales incertae sedis</taxon>
        <taxon>GOM Arc I cluster</taxon>
        <taxon>Candidatus Argoarchaeum</taxon>
    </lineage>
</organism>
<dbReference type="AlphaFoldDB" id="A0A811T921"/>
<dbReference type="Proteomes" id="UP000634805">
    <property type="component" value="Unassembled WGS sequence"/>
</dbReference>